<reference evidence="2" key="1">
    <citation type="journal article" date="2020" name="Nature">
        <title>Giant virus diversity and host interactions through global metagenomics.</title>
        <authorList>
            <person name="Schulz F."/>
            <person name="Roux S."/>
            <person name="Paez-Espino D."/>
            <person name="Jungbluth S."/>
            <person name="Walsh D.A."/>
            <person name="Denef V.J."/>
            <person name="McMahon K.D."/>
            <person name="Konstantinidis K.T."/>
            <person name="Eloe-Fadrosh E.A."/>
            <person name="Kyrpides N.C."/>
            <person name="Woyke T."/>
        </authorList>
    </citation>
    <scope>NUCLEOTIDE SEQUENCE</scope>
    <source>
        <strain evidence="2">GVMAG-M-3300009422-16</strain>
    </source>
</reference>
<dbReference type="GO" id="GO:0004843">
    <property type="term" value="F:cysteine-type deubiquitinase activity"/>
    <property type="evidence" value="ECO:0007669"/>
    <property type="project" value="InterPro"/>
</dbReference>
<feature type="domain" description="USP" evidence="1">
    <location>
        <begin position="21"/>
        <end position="342"/>
    </location>
</feature>
<dbReference type="InterPro" id="IPR001394">
    <property type="entry name" value="Peptidase_C19_UCH"/>
</dbReference>
<name>A0A6C0B396_9ZZZZ</name>
<evidence type="ECO:0000259" key="1">
    <source>
        <dbReference type="PROSITE" id="PS50235"/>
    </source>
</evidence>
<dbReference type="InterPro" id="IPR038765">
    <property type="entry name" value="Papain-like_cys_pep_sf"/>
</dbReference>
<dbReference type="AlphaFoldDB" id="A0A6C0B396"/>
<dbReference type="Gene3D" id="3.90.70.10">
    <property type="entry name" value="Cysteine proteinases"/>
    <property type="match status" value="1"/>
</dbReference>
<organism evidence="2">
    <name type="scientific">viral metagenome</name>
    <dbReference type="NCBI Taxonomy" id="1070528"/>
    <lineage>
        <taxon>unclassified sequences</taxon>
        <taxon>metagenomes</taxon>
        <taxon>organismal metagenomes</taxon>
    </lineage>
</organism>
<dbReference type="EMBL" id="MN739060">
    <property type="protein sequence ID" value="QHS86705.1"/>
    <property type="molecule type" value="Genomic_DNA"/>
</dbReference>
<dbReference type="PROSITE" id="PS00973">
    <property type="entry name" value="USP_2"/>
    <property type="match status" value="1"/>
</dbReference>
<dbReference type="InterPro" id="IPR050185">
    <property type="entry name" value="Ub_carboxyl-term_hydrolase"/>
</dbReference>
<dbReference type="PANTHER" id="PTHR21646">
    <property type="entry name" value="UBIQUITIN CARBOXYL-TERMINAL HYDROLASE"/>
    <property type="match status" value="1"/>
</dbReference>
<protein>
    <recommendedName>
        <fullName evidence="1">USP domain-containing protein</fullName>
    </recommendedName>
</protein>
<dbReference type="InterPro" id="IPR018200">
    <property type="entry name" value="USP_CS"/>
</dbReference>
<dbReference type="PROSITE" id="PS50235">
    <property type="entry name" value="USP_3"/>
    <property type="match status" value="1"/>
</dbReference>
<dbReference type="Pfam" id="PF00443">
    <property type="entry name" value="UCH"/>
    <property type="match status" value="1"/>
</dbReference>
<accession>A0A6C0B396</accession>
<sequence length="345" mass="40235">MDKALVTKNINHDFLYKKGFCGLSNLGNTCFMNSILQCLNNTVPLLKFMFSEDLNNTLDETKDEYNFIVELKNVMNQLWEKNAVFSPNDFLKEVQSLSAQKDRCEFTGFGQNDSQEFLQFVLEMLHNGLTKEVSIEIEGSSKNKFDKLALKAYTSFKEFFEDDYSPILKLFYGQYFTYLETKTMDKYEQSYSFEPFNMISLEIPDNASNLRDCLDNFISPEIIISNEKKKIKKTVHFWSLPDIMIIFLKRYNNQLEKIDSLIDFPIDELDMSSTIKGYDADTYKYSLYAVCNHGGGLGGGHYWAYVKNTDDNWYKFNDNVVSTLSKEKVISENAYCLFYRKDNIE</sequence>
<evidence type="ECO:0000313" key="2">
    <source>
        <dbReference type="EMBL" id="QHS86705.1"/>
    </source>
</evidence>
<dbReference type="InterPro" id="IPR028889">
    <property type="entry name" value="USP"/>
</dbReference>
<dbReference type="PANTHER" id="PTHR21646:SF23">
    <property type="entry name" value="UBIQUITIN CARBOXYL-TERMINAL HYDROLASE USP2"/>
    <property type="match status" value="1"/>
</dbReference>
<proteinExistence type="predicted"/>
<dbReference type="GO" id="GO:0016579">
    <property type="term" value="P:protein deubiquitination"/>
    <property type="evidence" value="ECO:0007669"/>
    <property type="project" value="InterPro"/>
</dbReference>
<dbReference type="SUPFAM" id="SSF54001">
    <property type="entry name" value="Cysteine proteinases"/>
    <property type="match status" value="1"/>
</dbReference>
<dbReference type="PROSITE" id="PS00972">
    <property type="entry name" value="USP_1"/>
    <property type="match status" value="1"/>
</dbReference>